<dbReference type="Pfam" id="PF05721">
    <property type="entry name" value="PhyH"/>
    <property type="match status" value="1"/>
</dbReference>
<dbReference type="GO" id="GO:0046872">
    <property type="term" value="F:metal ion binding"/>
    <property type="evidence" value="ECO:0007669"/>
    <property type="project" value="UniProtKB-ARBA"/>
</dbReference>
<name>A0A160TQW1_9ZZZZ</name>
<keyword evidence="1" id="KW-0223">Dioxygenase</keyword>
<gene>
    <name evidence="1" type="ORF">MGWOODY_XGa559</name>
</gene>
<dbReference type="PANTHER" id="PTHR20883:SF48">
    <property type="entry name" value="ECTOINE DIOXYGENASE"/>
    <property type="match status" value="1"/>
</dbReference>
<dbReference type="EMBL" id="CZRL01000041">
    <property type="protein sequence ID" value="CUS50893.1"/>
    <property type="molecule type" value="Genomic_DNA"/>
</dbReference>
<sequence length="290" mass="33203">MSFLLTNDQIEQFKVDGFLVVDNLVDEKTIAQLHTRFDRLFQGDFETGIRPDEVNWQEHDSDPELTRQICNAWKSDHCVAATVLREDLGRALAELGGWPGTRIVQDNILSKPPGARPLGYHQDNAYLAWYTPREMLTCWIALDDTLEHSGTLEFARGSHRWHGQQTPEGSFHDPPDYKRAMTTAAQQENLIPEVIHVEIPRGGGSFHHGWTWHGSGVNRSHNWRRALVLHGMRSDAQFAPEHLNHGNGPVYSRYKHLDDCELDENYFPILWREDGYRTPGIKSITTSTID</sequence>
<reference evidence="1" key="1">
    <citation type="submission" date="2015-10" db="EMBL/GenBank/DDBJ databases">
        <authorList>
            <person name="Gilbert D.G."/>
        </authorList>
    </citation>
    <scope>NUCLEOTIDE SEQUENCE</scope>
</reference>
<dbReference type="GO" id="GO:0051213">
    <property type="term" value="F:dioxygenase activity"/>
    <property type="evidence" value="ECO:0007669"/>
    <property type="project" value="UniProtKB-KW"/>
</dbReference>
<accession>A0A160TQW1</accession>
<protein>
    <submittedName>
        <fullName evidence="1">Phytanoyl-CoA dioxygenase</fullName>
    </submittedName>
</protein>
<organism evidence="1">
    <name type="scientific">hydrothermal vent metagenome</name>
    <dbReference type="NCBI Taxonomy" id="652676"/>
    <lineage>
        <taxon>unclassified sequences</taxon>
        <taxon>metagenomes</taxon>
        <taxon>ecological metagenomes</taxon>
    </lineage>
</organism>
<dbReference type="SUPFAM" id="SSF51197">
    <property type="entry name" value="Clavaminate synthase-like"/>
    <property type="match status" value="1"/>
</dbReference>
<dbReference type="InterPro" id="IPR008775">
    <property type="entry name" value="Phytyl_CoA_dOase-like"/>
</dbReference>
<dbReference type="AlphaFoldDB" id="A0A160TQW1"/>
<keyword evidence="1" id="KW-0560">Oxidoreductase</keyword>
<proteinExistence type="predicted"/>
<dbReference type="Gene3D" id="2.60.120.620">
    <property type="entry name" value="q2cbj1_9rhob like domain"/>
    <property type="match status" value="1"/>
</dbReference>
<dbReference type="PANTHER" id="PTHR20883">
    <property type="entry name" value="PHYTANOYL-COA DIOXYGENASE DOMAIN CONTAINING 1"/>
    <property type="match status" value="1"/>
</dbReference>
<evidence type="ECO:0000313" key="1">
    <source>
        <dbReference type="EMBL" id="CUS50893.1"/>
    </source>
</evidence>